<evidence type="ECO:0000313" key="2">
    <source>
        <dbReference type="EMBL" id="TKR83343.1"/>
    </source>
</evidence>
<dbReference type="InterPro" id="IPR013078">
    <property type="entry name" value="His_Pase_superF_clade-1"/>
</dbReference>
<keyword evidence="1" id="KW-1133">Transmembrane helix</keyword>
<reference evidence="2" key="1">
    <citation type="submission" date="2018-10" db="EMBL/GenBank/DDBJ databases">
        <title>Population genomic analysis revealed the cold adaptation of white poplar.</title>
        <authorList>
            <person name="Liu Y.-J."/>
        </authorList>
    </citation>
    <scope>NUCLEOTIDE SEQUENCE [LARGE SCALE GENOMIC DNA]</scope>
    <source>
        <strain evidence="2">PAL-ZL1</strain>
    </source>
</reference>
<protein>
    <recommendedName>
        <fullName evidence="3">Transmembrane protein</fullName>
    </recommendedName>
</protein>
<keyword evidence="1" id="KW-0472">Membrane</keyword>
<proteinExistence type="predicted"/>
<dbReference type="Pfam" id="PF00300">
    <property type="entry name" value="His_Phos_1"/>
    <property type="match status" value="1"/>
</dbReference>
<organism evidence="2">
    <name type="scientific">Populus alba</name>
    <name type="common">White poplar</name>
    <dbReference type="NCBI Taxonomy" id="43335"/>
    <lineage>
        <taxon>Eukaryota</taxon>
        <taxon>Viridiplantae</taxon>
        <taxon>Streptophyta</taxon>
        <taxon>Embryophyta</taxon>
        <taxon>Tracheophyta</taxon>
        <taxon>Spermatophyta</taxon>
        <taxon>Magnoliopsida</taxon>
        <taxon>eudicotyledons</taxon>
        <taxon>Gunneridae</taxon>
        <taxon>Pentapetalae</taxon>
        <taxon>rosids</taxon>
        <taxon>fabids</taxon>
        <taxon>Malpighiales</taxon>
        <taxon>Salicaceae</taxon>
        <taxon>Saliceae</taxon>
        <taxon>Populus</taxon>
    </lineage>
</organism>
<feature type="transmembrane region" description="Helical" evidence="1">
    <location>
        <begin position="66"/>
        <end position="90"/>
    </location>
</feature>
<comment type="caution">
    <text evidence="2">The sequence shown here is derived from an EMBL/GenBank/DDBJ whole genome shotgun (WGS) entry which is preliminary data.</text>
</comment>
<keyword evidence="1" id="KW-0812">Transmembrane</keyword>
<dbReference type="STRING" id="43335.A0A4U5NLA4"/>
<dbReference type="InterPro" id="IPR029033">
    <property type="entry name" value="His_PPase_superfam"/>
</dbReference>
<dbReference type="CDD" id="cd07067">
    <property type="entry name" value="HP_PGM_like"/>
    <property type="match status" value="1"/>
</dbReference>
<evidence type="ECO:0008006" key="3">
    <source>
        <dbReference type="Google" id="ProtNLM"/>
    </source>
</evidence>
<dbReference type="AlphaFoldDB" id="A0A4U5NLA4"/>
<evidence type="ECO:0000256" key="1">
    <source>
        <dbReference type="SAM" id="Phobius"/>
    </source>
</evidence>
<dbReference type="EMBL" id="RCHU01001024">
    <property type="protein sequence ID" value="TKR83343.1"/>
    <property type="molecule type" value="Genomic_DNA"/>
</dbReference>
<sequence length="227" mass="25570">MLTENLGRLKVRKGKERREAQKELEQSIHLVKAPQVLRQDQSLTLPKIKVEVSQPKSEKKSGNGRVILLASSLVCIFALFSLFFLFFFFASYPVRRIAVVVLSAFLPMRSFAVKVIHGGIRCALFSFLCCDRQFHLPPSLPSATTTTAASYHHRNHLVFFSQSVSSSSSSIQEAKGEAQAETSRQMLIDDSFDVCFSSPLIRSKRTAEIIWGSRKVNMITDSDLRRN</sequence>
<accession>A0A4U5NLA4</accession>
<dbReference type="Gene3D" id="3.40.50.1240">
    <property type="entry name" value="Phosphoglycerate mutase-like"/>
    <property type="match status" value="1"/>
</dbReference>
<dbReference type="SUPFAM" id="SSF53254">
    <property type="entry name" value="Phosphoglycerate mutase-like"/>
    <property type="match status" value="1"/>
</dbReference>
<gene>
    <name evidence="2" type="ORF">D5086_0000268480</name>
</gene>
<name>A0A4U5NLA4_POPAL</name>